<dbReference type="Proteomes" id="UP000044841">
    <property type="component" value="Unassembled WGS sequence"/>
</dbReference>
<sequence length="69" mass="7723">MRSWHWAVGRVEGLPVVQDVALVPQRAFTRFLTYQDVLAATIHHPSGLVWRLVAGPVNLYGIPCRKSGK</sequence>
<protein>
    <submittedName>
        <fullName evidence="1">Uncharacterized protein</fullName>
    </submittedName>
</protein>
<evidence type="ECO:0000313" key="1">
    <source>
        <dbReference type="EMBL" id="CUA77884.1"/>
    </source>
</evidence>
<accession>A0A0K6GHN0</accession>
<name>A0A0K6GHN0_9AGAM</name>
<reference evidence="1 2" key="1">
    <citation type="submission" date="2015-07" db="EMBL/GenBank/DDBJ databases">
        <authorList>
            <person name="Noorani M."/>
        </authorList>
    </citation>
    <scope>NUCLEOTIDE SEQUENCE [LARGE SCALE GENOMIC DNA]</scope>
    <source>
        <strain evidence="1">BBA 69670</strain>
    </source>
</reference>
<proteinExistence type="predicted"/>
<dbReference type="AlphaFoldDB" id="A0A0K6GHN0"/>
<organism evidence="1 2">
    <name type="scientific">Rhizoctonia solani</name>
    <dbReference type="NCBI Taxonomy" id="456999"/>
    <lineage>
        <taxon>Eukaryota</taxon>
        <taxon>Fungi</taxon>
        <taxon>Dikarya</taxon>
        <taxon>Basidiomycota</taxon>
        <taxon>Agaricomycotina</taxon>
        <taxon>Agaricomycetes</taxon>
        <taxon>Cantharellales</taxon>
        <taxon>Ceratobasidiaceae</taxon>
        <taxon>Rhizoctonia</taxon>
    </lineage>
</organism>
<keyword evidence="2" id="KW-1185">Reference proteome</keyword>
<gene>
    <name evidence="1" type="ORF">RSOLAG22IIIB_12888</name>
</gene>
<dbReference type="EMBL" id="CYGV01001906">
    <property type="protein sequence ID" value="CUA77884.1"/>
    <property type="molecule type" value="Genomic_DNA"/>
</dbReference>
<evidence type="ECO:0000313" key="2">
    <source>
        <dbReference type="Proteomes" id="UP000044841"/>
    </source>
</evidence>